<gene>
    <name evidence="2" type="ORF">OH76DRAFT_713740</name>
</gene>
<organism evidence="2 3">
    <name type="scientific">Lentinus brumalis</name>
    <dbReference type="NCBI Taxonomy" id="2498619"/>
    <lineage>
        <taxon>Eukaryota</taxon>
        <taxon>Fungi</taxon>
        <taxon>Dikarya</taxon>
        <taxon>Basidiomycota</taxon>
        <taxon>Agaricomycotina</taxon>
        <taxon>Agaricomycetes</taxon>
        <taxon>Polyporales</taxon>
        <taxon>Polyporaceae</taxon>
        <taxon>Lentinus</taxon>
    </lineage>
</organism>
<dbReference type="Proteomes" id="UP000256964">
    <property type="component" value="Unassembled WGS sequence"/>
</dbReference>
<feature type="region of interest" description="Disordered" evidence="1">
    <location>
        <begin position="207"/>
        <end position="296"/>
    </location>
</feature>
<dbReference type="EMBL" id="KZ857416">
    <property type="protein sequence ID" value="RDX47770.1"/>
    <property type="molecule type" value="Genomic_DNA"/>
</dbReference>
<dbReference type="SUPFAM" id="SSF52047">
    <property type="entry name" value="RNI-like"/>
    <property type="match status" value="1"/>
</dbReference>
<dbReference type="STRING" id="139420.A0A371D5G0"/>
<name>A0A371D5G0_9APHY</name>
<evidence type="ECO:0008006" key="4">
    <source>
        <dbReference type="Google" id="ProtNLM"/>
    </source>
</evidence>
<dbReference type="InterPro" id="IPR032675">
    <property type="entry name" value="LRR_dom_sf"/>
</dbReference>
<keyword evidence="3" id="KW-1185">Reference proteome</keyword>
<evidence type="ECO:0000313" key="3">
    <source>
        <dbReference type="Proteomes" id="UP000256964"/>
    </source>
</evidence>
<evidence type="ECO:0000256" key="1">
    <source>
        <dbReference type="SAM" id="MobiDB-lite"/>
    </source>
</evidence>
<feature type="compositionally biased region" description="Acidic residues" evidence="1">
    <location>
        <begin position="212"/>
        <end position="284"/>
    </location>
</feature>
<evidence type="ECO:0000313" key="2">
    <source>
        <dbReference type="EMBL" id="RDX47770.1"/>
    </source>
</evidence>
<dbReference type="AlphaFoldDB" id="A0A371D5G0"/>
<proteinExistence type="predicted"/>
<sequence length="381" mass="41731">MADDLIRVVNLPEPKPAVAARNDGGPSVLPTVPDDVVREISSLLGFKDRLALSSTFYHIHEVVKVRVEEVVIDESKLPAFHQWVFIDPAVRASQLRVLDIAPAGREDSQNVRYFCEIIKKATKIHTLRCSTSLSEALRTQHLRAFTNLRHLQLRGCTPKMLESLRLPATLTELHLSHPPLKTVFVFRGILLALSYSQALTTLTLERLTLPDPDGEEGDDGDDNGTVDEDDEDEDEDVDSEDKDGNAVEDEEGEAEDAEDEDADEDGDADEDEDANEDTDEDEGGSDGATPAGDSTTAAPVLMSVHTLKLLETDLPPSLDWATAFPALKTVVLEGAMHLDGDAHATTPLHHLVVSGPFDGSYPVPWRVTRLTLLICPRFCCS</sequence>
<accession>A0A371D5G0</accession>
<dbReference type="Gene3D" id="3.80.10.10">
    <property type="entry name" value="Ribonuclease Inhibitor"/>
    <property type="match status" value="1"/>
</dbReference>
<reference evidence="2 3" key="1">
    <citation type="journal article" date="2018" name="Biotechnol. Biofuels">
        <title>Integrative visual omics of the white-rot fungus Polyporus brumalis exposes the biotechnological potential of its oxidative enzymes for delignifying raw plant biomass.</title>
        <authorList>
            <person name="Miyauchi S."/>
            <person name="Rancon A."/>
            <person name="Drula E."/>
            <person name="Hage H."/>
            <person name="Chaduli D."/>
            <person name="Favel A."/>
            <person name="Grisel S."/>
            <person name="Henrissat B."/>
            <person name="Herpoel-Gimbert I."/>
            <person name="Ruiz-Duenas F.J."/>
            <person name="Chevret D."/>
            <person name="Hainaut M."/>
            <person name="Lin J."/>
            <person name="Wang M."/>
            <person name="Pangilinan J."/>
            <person name="Lipzen A."/>
            <person name="Lesage-Meessen L."/>
            <person name="Navarro D."/>
            <person name="Riley R."/>
            <person name="Grigoriev I.V."/>
            <person name="Zhou S."/>
            <person name="Raouche S."/>
            <person name="Rosso M.N."/>
        </authorList>
    </citation>
    <scope>NUCLEOTIDE SEQUENCE [LARGE SCALE GENOMIC DNA]</scope>
    <source>
        <strain evidence="2 3">BRFM 1820</strain>
    </source>
</reference>
<protein>
    <recommendedName>
        <fullName evidence="4">F-box domain-containing protein</fullName>
    </recommendedName>
</protein>